<dbReference type="PANTHER" id="PTHR48080">
    <property type="entry name" value="D-GALACTONATE DEHYDRATASE-RELATED"/>
    <property type="match status" value="1"/>
</dbReference>
<organism evidence="4 5">
    <name type="scientific">Paenibacillus eucommiae</name>
    <dbReference type="NCBI Taxonomy" id="1355755"/>
    <lineage>
        <taxon>Bacteria</taxon>
        <taxon>Bacillati</taxon>
        <taxon>Bacillota</taxon>
        <taxon>Bacilli</taxon>
        <taxon>Bacillales</taxon>
        <taxon>Paenibacillaceae</taxon>
        <taxon>Paenibacillus</taxon>
    </lineage>
</organism>
<dbReference type="InterPro" id="IPR029017">
    <property type="entry name" value="Enolase-like_N"/>
</dbReference>
<protein>
    <submittedName>
        <fullName evidence="4">Galactonate dehydratase</fullName>
        <ecNumber evidence="4">4.2.1.6</ecNumber>
    </submittedName>
</protein>
<dbReference type="SUPFAM" id="SSF51604">
    <property type="entry name" value="Enolase C-terminal domain-like"/>
    <property type="match status" value="1"/>
</dbReference>
<dbReference type="GO" id="GO:0008869">
    <property type="term" value="F:galactonate dehydratase activity"/>
    <property type="evidence" value="ECO:0007669"/>
    <property type="project" value="UniProtKB-EC"/>
</dbReference>
<dbReference type="InterPro" id="IPR036849">
    <property type="entry name" value="Enolase-like_C_sf"/>
</dbReference>
<dbReference type="InterPro" id="IPR013341">
    <property type="entry name" value="Mandelate_racemase_N_dom"/>
</dbReference>
<reference evidence="4 5" key="1">
    <citation type="submission" date="2021-03" db="EMBL/GenBank/DDBJ databases">
        <title>Genomic Encyclopedia of Type Strains, Phase IV (KMG-IV): sequencing the most valuable type-strain genomes for metagenomic binning, comparative biology and taxonomic classification.</title>
        <authorList>
            <person name="Goeker M."/>
        </authorList>
    </citation>
    <scope>NUCLEOTIDE SEQUENCE [LARGE SCALE GENOMIC DNA]</scope>
    <source>
        <strain evidence="4 5">DSM 26048</strain>
    </source>
</reference>
<keyword evidence="2 4" id="KW-0456">Lyase</keyword>
<dbReference type="InterPro" id="IPR013342">
    <property type="entry name" value="Mandelate_racemase_C"/>
</dbReference>
<dbReference type="InterPro" id="IPR034593">
    <property type="entry name" value="DgoD-like"/>
</dbReference>
<evidence type="ECO:0000259" key="3">
    <source>
        <dbReference type="SMART" id="SM00922"/>
    </source>
</evidence>
<sequence>MKIASINIIHVLPRLSFLIMTTECGITGYGEAIVEGRSRTVEMAVKELEPHLIGQDPRRIEHLWQMMYRGTFYRGGPILSSAISGLEQAMWDILGKSLGVPVYQLLGGHVRDRIRMYKHVHGATTQELYESAKQAADEGFTMVKTAIEIAHILETPSYLFRQIERVEAIRSAIGNNVDFAIDFHGRISPALAVQIAKGIEKFNPLFIEEPCLPENVDTMVTIARSTSIPIATGERLFTKWGFREVLEKQAAFVIQPDLAHCGGIMEGKKIAAMAETYYAAFASHNPLGPINLAASLQLAANVPNFLAQEFVLLGEGYLKKPFVIKDGYIDLPEGPGLGIELDEEAMQDKIYAGDFDLPREFHSDDHSVADW</sequence>
<evidence type="ECO:0000256" key="1">
    <source>
        <dbReference type="ARBA" id="ARBA00022723"/>
    </source>
</evidence>
<keyword evidence="5" id="KW-1185">Reference proteome</keyword>
<dbReference type="SFLD" id="SFLDG00179">
    <property type="entry name" value="mandelate_racemase"/>
    <property type="match status" value="1"/>
</dbReference>
<name>A0ABS4J3L0_9BACL</name>
<gene>
    <name evidence="4" type="ORF">J2Z66_006063</name>
</gene>
<dbReference type="Pfam" id="PF13378">
    <property type="entry name" value="MR_MLE_C"/>
    <property type="match status" value="1"/>
</dbReference>
<dbReference type="PROSITE" id="PS00909">
    <property type="entry name" value="MR_MLE_2"/>
    <property type="match status" value="1"/>
</dbReference>
<dbReference type="SFLD" id="SFLDS00001">
    <property type="entry name" value="Enolase"/>
    <property type="match status" value="1"/>
</dbReference>
<dbReference type="EC" id="4.2.1.6" evidence="4"/>
<dbReference type="Proteomes" id="UP001519287">
    <property type="component" value="Unassembled WGS sequence"/>
</dbReference>
<keyword evidence="1" id="KW-0479">Metal-binding</keyword>
<dbReference type="Gene3D" id="3.20.20.120">
    <property type="entry name" value="Enolase-like C-terminal domain"/>
    <property type="match status" value="1"/>
</dbReference>
<dbReference type="SMART" id="SM00922">
    <property type="entry name" value="MR_MLE"/>
    <property type="match status" value="1"/>
</dbReference>
<accession>A0ABS4J3L0</accession>
<dbReference type="EMBL" id="JAGGLB010000025">
    <property type="protein sequence ID" value="MBP1994427.1"/>
    <property type="molecule type" value="Genomic_DNA"/>
</dbReference>
<proteinExistence type="predicted"/>
<comment type="caution">
    <text evidence="4">The sequence shown here is derived from an EMBL/GenBank/DDBJ whole genome shotgun (WGS) entry which is preliminary data.</text>
</comment>
<dbReference type="SUPFAM" id="SSF54826">
    <property type="entry name" value="Enolase N-terminal domain-like"/>
    <property type="match status" value="1"/>
</dbReference>
<dbReference type="Pfam" id="PF02746">
    <property type="entry name" value="MR_MLE_N"/>
    <property type="match status" value="1"/>
</dbReference>
<evidence type="ECO:0000256" key="2">
    <source>
        <dbReference type="ARBA" id="ARBA00023239"/>
    </source>
</evidence>
<feature type="domain" description="Mandelate racemase/muconate lactonizing enzyme C-terminal" evidence="3">
    <location>
        <begin position="125"/>
        <end position="229"/>
    </location>
</feature>
<evidence type="ECO:0000313" key="4">
    <source>
        <dbReference type="EMBL" id="MBP1994427.1"/>
    </source>
</evidence>
<dbReference type="NCBIfam" id="NF010624">
    <property type="entry name" value="PRK14017.1"/>
    <property type="match status" value="1"/>
</dbReference>
<dbReference type="PANTHER" id="PTHR48080:SF2">
    <property type="entry name" value="D-GALACTONATE DEHYDRATASE"/>
    <property type="match status" value="1"/>
</dbReference>
<dbReference type="Gene3D" id="3.30.390.10">
    <property type="entry name" value="Enolase-like, N-terminal domain"/>
    <property type="match status" value="1"/>
</dbReference>
<evidence type="ECO:0000313" key="5">
    <source>
        <dbReference type="Proteomes" id="UP001519287"/>
    </source>
</evidence>
<dbReference type="InterPro" id="IPR029065">
    <property type="entry name" value="Enolase_C-like"/>
</dbReference>
<dbReference type="InterPro" id="IPR018110">
    <property type="entry name" value="Mandel_Rmase/mucon_lact_enz_CS"/>
</dbReference>